<dbReference type="EMBL" id="BAABHO010000014">
    <property type="protein sequence ID" value="GAA4787506.1"/>
    <property type="molecule type" value="Genomic_DNA"/>
</dbReference>
<sequence length="322" mass="35036">MLNAPWRPDAHAVSETRKVIITCAVTGAIHTPSMSKYLPVSPGEIAEAGLGAAEAGAAIIHLHARDPGDGRPSQDPAHFVPILDEFKRHTDAVVNLTTGGSPHMTVEERMRPAREFAPELASLNMGSMNLGLYPMLGRFSEFEHPWEREHLEKSRDLVFKNTFADIETVLEIGRAGGTRFEFECYDTSHLYNLAHFRDRGLTQGPLFVQTVMGLLGGIGPHPEDLMHLRRTANRLFSDGHEWSVLGAGRHQMPLAAIGAAAGSHVRVGLEDSLWIGPGRLAEGNAEQVTRVRDIVEGLGLEIATPDEARAVLGLKGRDAVGF</sequence>
<dbReference type="InterPro" id="IPR008567">
    <property type="entry name" value="BKACE"/>
</dbReference>
<dbReference type="InterPro" id="IPR013785">
    <property type="entry name" value="Aldolase_TIM"/>
</dbReference>
<organism evidence="5 6">
    <name type="scientific">Actinomycetospora chlora</name>
    <dbReference type="NCBI Taxonomy" id="663608"/>
    <lineage>
        <taxon>Bacteria</taxon>
        <taxon>Bacillati</taxon>
        <taxon>Actinomycetota</taxon>
        <taxon>Actinomycetes</taxon>
        <taxon>Pseudonocardiales</taxon>
        <taxon>Pseudonocardiaceae</taxon>
        <taxon>Actinomycetospora</taxon>
    </lineage>
</organism>
<dbReference type="Gene3D" id="3.20.20.70">
    <property type="entry name" value="Aldolase class I"/>
    <property type="match status" value="1"/>
</dbReference>
<dbReference type="PANTHER" id="PTHR37418:SF2">
    <property type="entry name" value="3-KETO-5-AMINOHEXANOATE CLEAVAGE ENZYME"/>
    <property type="match status" value="1"/>
</dbReference>
<evidence type="ECO:0000256" key="4">
    <source>
        <dbReference type="ARBA" id="ARBA00022833"/>
    </source>
</evidence>
<accession>A0ABP9AXW7</accession>
<evidence type="ECO:0000256" key="2">
    <source>
        <dbReference type="ARBA" id="ARBA00022679"/>
    </source>
</evidence>
<dbReference type="PANTHER" id="PTHR37418">
    <property type="entry name" value="3-KETO-5-AMINOHEXANOATE CLEAVAGE ENZYME-RELATED"/>
    <property type="match status" value="1"/>
</dbReference>
<dbReference type="Pfam" id="PF05853">
    <property type="entry name" value="BKACE"/>
    <property type="match status" value="1"/>
</dbReference>
<dbReference type="Proteomes" id="UP001500928">
    <property type="component" value="Unassembled WGS sequence"/>
</dbReference>
<evidence type="ECO:0000256" key="1">
    <source>
        <dbReference type="ARBA" id="ARBA00001947"/>
    </source>
</evidence>
<evidence type="ECO:0000256" key="3">
    <source>
        <dbReference type="ARBA" id="ARBA00022723"/>
    </source>
</evidence>
<proteinExistence type="predicted"/>
<gene>
    <name evidence="5" type="ORF">GCM10023200_22190</name>
</gene>
<reference evidence="6" key="1">
    <citation type="journal article" date="2019" name="Int. J. Syst. Evol. Microbiol.">
        <title>The Global Catalogue of Microorganisms (GCM) 10K type strain sequencing project: providing services to taxonomists for standard genome sequencing and annotation.</title>
        <authorList>
            <consortium name="The Broad Institute Genomics Platform"/>
            <consortium name="The Broad Institute Genome Sequencing Center for Infectious Disease"/>
            <person name="Wu L."/>
            <person name="Ma J."/>
        </authorList>
    </citation>
    <scope>NUCLEOTIDE SEQUENCE [LARGE SCALE GENOMIC DNA]</scope>
    <source>
        <strain evidence="6">JCM 17979</strain>
    </source>
</reference>
<comment type="caution">
    <text evidence="5">The sequence shown here is derived from an EMBL/GenBank/DDBJ whole genome shotgun (WGS) entry which is preliminary data.</text>
</comment>
<keyword evidence="6" id="KW-1185">Reference proteome</keyword>
<keyword evidence="3" id="KW-0479">Metal-binding</keyword>
<comment type="cofactor">
    <cofactor evidence="1">
        <name>Zn(2+)</name>
        <dbReference type="ChEBI" id="CHEBI:29105"/>
    </cofactor>
</comment>
<keyword evidence="2" id="KW-0808">Transferase</keyword>
<name>A0ABP9AXW7_9PSEU</name>
<protein>
    <submittedName>
        <fullName evidence="5">3-keto-5-aminohexanoate cleavage protein</fullName>
    </submittedName>
</protein>
<keyword evidence="4" id="KW-0862">Zinc</keyword>
<evidence type="ECO:0000313" key="6">
    <source>
        <dbReference type="Proteomes" id="UP001500928"/>
    </source>
</evidence>
<evidence type="ECO:0000313" key="5">
    <source>
        <dbReference type="EMBL" id="GAA4787506.1"/>
    </source>
</evidence>